<organism evidence="1">
    <name type="scientific">Rhizophora mucronata</name>
    <name type="common">Asiatic mangrove</name>
    <dbReference type="NCBI Taxonomy" id="61149"/>
    <lineage>
        <taxon>Eukaryota</taxon>
        <taxon>Viridiplantae</taxon>
        <taxon>Streptophyta</taxon>
        <taxon>Embryophyta</taxon>
        <taxon>Tracheophyta</taxon>
        <taxon>Spermatophyta</taxon>
        <taxon>Magnoliopsida</taxon>
        <taxon>eudicotyledons</taxon>
        <taxon>Gunneridae</taxon>
        <taxon>Pentapetalae</taxon>
        <taxon>rosids</taxon>
        <taxon>fabids</taxon>
        <taxon>Malpighiales</taxon>
        <taxon>Rhizophoraceae</taxon>
        <taxon>Rhizophora</taxon>
    </lineage>
</organism>
<proteinExistence type="predicted"/>
<dbReference type="AlphaFoldDB" id="A0A2P2N167"/>
<name>A0A2P2N167_RHIMU</name>
<evidence type="ECO:0000313" key="1">
    <source>
        <dbReference type="EMBL" id="MBX36235.1"/>
    </source>
</evidence>
<protein>
    <submittedName>
        <fullName evidence="1">Uncharacterized protein</fullName>
    </submittedName>
</protein>
<reference evidence="1" key="1">
    <citation type="submission" date="2018-02" db="EMBL/GenBank/DDBJ databases">
        <title>Rhizophora mucronata_Transcriptome.</title>
        <authorList>
            <person name="Meera S.P."/>
            <person name="Sreeshan A."/>
            <person name="Augustine A."/>
        </authorList>
    </citation>
    <scope>NUCLEOTIDE SEQUENCE</scope>
    <source>
        <tissue evidence="1">Leaf</tissue>
    </source>
</reference>
<accession>A0A2P2N167</accession>
<sequence length="49" mass="5713">MAAPSWRMDLEMFHLPEERFSGHRRHGSSFSFHRLLPTPDKTTTTIIVS</sequence>
<dbReference type="EMBL" id="GGEC01055751">
    <property type="protein sequence ID" value="MBX36235.1"/>
    <property type="molecule type" value="Transcribed_RNA"/>
</dbReference>